<evidence type="ECO:0000256" key="1">
    <source>
        <dbReference type="ARBA" id="ARBA00006484"/>
    </source>
</evidence>
<dbReference type="Gene3D" id="3.40.50.720">
    <property type="entry name" value="NAD(P)-binding Rossmann-like Domain"/>
    <property type="match status" value="1"/>
</dbReference>
<dbReference type="RefSeq" id="WP_095510322.1">
    <property type="nucleotide sequence ID" value="NZ_MQWD01000001.1"/>
</dbReference>
<dbReference type="CDD" id="cd05374">
    <property type="entry name" value="17beta-HSD-like_SDR_c"/>
    <property type="match status" value="1"/>
</dbReference>
<dbReference type="PRINTS" id="PR00080">
    <property type="entry name" value="SDRFAMILY"/>
</dbReference>
<proteinExistence type="inferred from homology"/>
<dbReference type="Pfam" id="PF00106">
    <property type="entry name" value="adh_short"/>
    <property type="match status" value="1"/>
</dbReference>
<evidence type="ECO:0000313" key="5">
    <source>
        <dbReference type="Proteomes" id="UP000216339"/>
    </source>
</evidence>
<evidence type="ECO:0000256" key="3">
    <source>
        <dbReference type="RuleBase" id="RU000363"/>
    </source>
</evidence>
<dbReference type="PANTHER" id="PTHR44169">
    <property type="entry name" value="NADPH-DEPENDENT 1-ACYLDIHYDROXYACETONE PHOSPHATE REDUCTASE"/>
    <property type="match status" value="1"/>
</dbReference>
<comment type="caution">
    <text evidence="4">The sequence shown here is derived from an EMBL/GenBank/DDBJ whole genome shotgun (WGS) entry which is preliminary data.</text>
</comment>
<gene>
    <name evidence="4" type="ORF">BSZ37_09510</name>
</gene>
<evidence type="ECO:0000313" key="4">
    <source>
        <dbReference type="EMBL" id="PAP76662.1"/>
    </source>
</evidence>
<dbReference type="PRINTS" id="PR00081">
    <property type="entry name" value="GDHRDH"/>
</dbReference>
<dbReference type="GO" id="GO:0016491">
    <property type="term" value="F:oxidoreductase activity"/>
    <property type="evidence" value="ECO:0007669"/>
    <property type="project" value="UniProtKB-KW"/>
</dbReference>
<dbReference type="PANTHER" id="PTHR44169:SF6">
    <property type="entry name" value="NADPH-DEPENDENT 1-ACYLDIHYDROXYACETONE PHOSPHATE REDUCTASE"/>
    <property type="match status" value="1"/>
</dbReference>
<dbReference type="InterPro" id="IPR036291">
    <property type="entry name" value="NAD(P)-bd_dom_sf"/>
</dbReference>
<keyword evidence="5" id="KW-1185">Reference proteome</keyword>
<dbReference type="InterPro" id="IPR002347">
    <property type="entry name" value="SDR_fam"/>
</dbReference>
<dbReference type="AlphaFoldDB" id="A0A271IZL3"/>
<protein>
    <submittedName>
        <fullName evidence="4">Short-chain dehydrogenase/reductase</fullName>
    </submittedName>
</protein>
<dbReference type="Proteomes" id="UP000216339">
    <property type="component" value="Unassembled WGS sequence"/>
</dbReference>
<dbReference type="SUPFAM" id="SSF51735">
    <property type="entry name" value="NAD(P)-binding Rossmann-fold domains"/>
    <property type="match status" value="1"/>
</dbReference>
<sequence>MSTSKQVILVTGASSGIGLATAEALLERGHTVYGAARRVDRMAHLGARGGHALALDVTDDASMEAAVQTILDAEGRVDALVNNAGYGSYGAVEEVPIDEARRQFEVNLFGLARMIQLVLPSMRAQKSGTIVNVSSMGGKVYFPLGAWYHATKHALEGFSDSLRMELAEHGVDVVIVEPGAIRTEWSDIAQDHMDETSGSGPYADLTAKMTRLFEGSEGSPPTVIADVIVEAVEADSPKTRYVAGANARALLTARALLPDRAFDTLLRSQLK</sequence>
<dbReference type="NCBIfam" id="NF004826">
    <property type="entry name" value="PRK06182.1"/>
    <property type="match status" value="1"/>
</dbReference>
<dbReference type="OrthoDB" id="1235794at2"/>
<keyword evidence="2" id="KW-0560">Oxidoreductase</keyword>
<comment type="similarity">
    <text evidence="1 3">Belongs to the short-chain dehydrogenases/reductases (SDR) family.</text>
</comment>
<name>A0A271IZL3_9BACT</name>
<evidence type="ECO:0000256" key="2">
    <source>
        <dbReference type="ARBA" id="ARBA00023002"/>
    </source>
</evidence>
<dbReference type="EMBL" id="MQWD01000001">
    <property type="protein sequence ID" value="PAP76662.1"/>
    <property type="molecule type" value="Genomic_DNA"/>
</dbReference>
<reference evidence="4 5" key="1">
    <citation type="submission" date="2016-11" db="EMBL/GenBank/DDBJ databases">
        <title>Study of marine rhodopsin-containing bacteria.</title>
        <authorList>
            <person name="Yoshizawa S."/>
            <person name="Kumagai Y."/>
            <person name="Kogure K."/>
        </authorList>
    </citation>
    <scope>NUCLEOTIDE SEQUENCE [LARGE SCALE GENOMIC DNA]</scope>
    <source>
        <strain evidence="4 5">SAORIC-28</strain>
    </source>
</reference>
<organism evidence="4 5">
    <name type="scientific">Rubrivirga marina</name>
    <dbReference type="NCBI Taxonomy" id="1196024"/>
    <lineage>
        <taxon>Bacteria</taxon>
        <taxon>Pseudomonadati</taxon>
        <taxon>Rhodothermota</taxon>
        <taxon>Rhodothermia</taxon>
        <taxon>Rhodothermales</taxon>
        <taxon>Rubricoccaceae</taxon>
        <taxon>Rubrivirga</taxon>
    </lineage>
</organism>
<accession>A0A271IZL3</accession>